<evidence type="ECO:0000256" key="1">
    <source>
        <dbReference type="SAM" id="MobiDB-lite"/>
    </source>
</evidence>
<organism evidence="2">
    <name type="scientific">Rouxiella sp. WC2420</name>
    <dbReference type="NCBI Taxonomy" id="3234145"/>
    <lineage>
        <taxon>Bacteria</taxon>
        <taxon>Pseudomonadati</taxon>
        <taxon>Pseudomonadota</taxon>
        <taxon>Gammaproteobacteria</taxon>
        <taxon>Enterobacterales</taxon>
        <taxon>Yersiniaceae</taxon>
        <taxon>Rouxiella</taxon>
    </lineage>
</organism>
<sequence length="156" mass="15478">MALTGSISINSQNLAAAYVVVSSITLEGTQALAMFSLYASADAYIAGALPIITYPGYIPYSMSQVPLDVVETSSYAAGLFPDFTRVTTANKASVTTVSTDRAAILAAAQASLAASTSASGATSTTAASSTTSTDAVASDSASTASDTSGTTESTSN</sequence>
<dbReference type="AlphaFoldDB" id="A0AB39VL45"/>
<protein>
    <submittedName>
        <fullName evidence="2">Uncharacterized protein</fullName>
    </submittedName>
</protein>
<evidence type="ECO:0000313" key="2">
    <source>
        <dbReference type="EMBL" id="XDU70540.1"/>
    </source>
</evidence>
<proteinExistence type="predicted"/>
<name>A0AB39VL45_9GAMM</name>
<accession>A0AB39VL45</accession>
<dbReference type="RefSeq" id="WP_369788055.1">
    <property type="nucleotide sequence ID" value="NZ_CP165628.1"/>
</dbReference>
<reference evidence="2" key="1">
    <citation type="submission" date="2024-07" db="EMBL/GenBank/DDBJ databases">
        <authorList>
            <person name="Biller S.J."/>
        </authorList>
    </citation>
    <scope>NUCLEOTIDE SEQUENCE</scope>
    <source>
        <strain evidence="2">WC2420</strain>
    </source>
</reference>
<feature type="region of interest" description="Disordered" evidence="1">
    <location>
        <begin position="117"/>
        <end position="156"/>
    </location>
</feature>
<dbReference type="EMBL" id="CP165628">
    <property type="protein sequence ID" value="XDU70540.1"/>
    <property type="molecule type" value="Genomic_DNA"/>
</dbReference>
<gene>
    <name evidence="2" type="ORF">AB3G37_13165</name>
</gene>